<evidence type="ECO:0000313" key="3">
    <source>
        <dbReference type="Proteomes" id="UP001054945"/>
    </source>
</evidence>
<evidence type="ECO:0000313" key="2">
    <source>
        <dbReference type="EMBL" id="GIY27229.1"/>
    </source>
</evidence>
<name>A0AAV4RZV5_CAEEX</name>
<accession>A0AAV4RZV5</accession>
<dbReference type="Pfam" id="PF07686">
    <property type="entry name" value="V-set"/>
    <property type="match status" value="1"/>
</dbReference>
<dbReference type="InterPro" id="IPR007110">
    <property type="entry name" value="Ig-like_dom"/>
</dbReference>
<dbReference type="AlphaFoldDB" id="A0AAV4RZV5"/>
<dbReference type="SMART" id="SM00409">
    <property type="entry name" value="IG"/>
    <property type="match status" value="1"/>
</dbReference>
<dbReference type="SUPFAM" id="SSF48726">
    <property type="entry name" value="Immunoglobulin"/>
    <property type="match status" value="1"/>
</dbReference>
<comment type="caution">
    <text evidence="2">The sequence shown here is derived from an EMBL/GenBank/DDBJ whole genome shotgun (WGS) entry which is preliminary data.</text>
</comment>
<organism evidence="2 3">
    <name type="scientific">Caerostris extrusa</name>
    <name type="common">Bark spider</name>
    <name type="synonym">Caerostris bankana</name>
    <dbReference type="NCBI Taxonomy" id="172846"/>
    <lineage>
        <taxon>Eukaryota</taxon>
        <taxon>Metazoa</taxon>
        <taxon>Ecdysozoa</taxon>
        <taxon>Arthropoda</taxon>
        <taxon>Chelicerata</taxon>
        <taxon>Arachnida</taxon>
        <taxon>Araneae</taxon>
        <taxon>Araneomorphae</taxon>
        <taxon>Entelegynae</taxon>
        <taxon>Araneoidea</taxon>
        <taxon>Araneidae</taxon>
        <taxon>Caerostris</taxon>
    </lineage>
</organism>
<dbReference type="InterPro" id="IPR013783">
    <property type="entry name" value="Ig-like_fold"/>
</dbReference>
<protein>
    <submittedName>
        <fullName evidence="2">Ig-like domain-containing protein</fullName>
    </submittedName>
</protein>
<dbReference type="EMBL" id="BPLR01008790">
    <property type="protein sequence ID" value="GIY27229.1"/>
    <property type="molecule type" value="Genomic_DNA"/>
</dbReference>
<dbReference type="InterPro" id="IPR013106">
    <property type="entry name" value="Ig_V-set"/>
</dbReference>
<sequence length="238" mass="26895">MQMPWINLERRAQEEILKSAGPKRTDEVCEDQRVFRSSGGLKILEHKVQSYFSLLLFEIEYPEMHAVIGSTVSLPCNLSPPSPDDSFSLVLWYRLDLPNPIYTLDARSATAPSRCNAFRQQGAGRPCPGFNISTQRPSAASLTLENVSESDAGEYRCRVDFRRGRTLSWLVKLNVIEIKLMISNIVESVERDSLHPICSILRLAPMARCHSPVHHLGSSRCELLEMRVDAALWSRVLN</sequence>
<dbReference type="Gene3D" id="2.60.40.10">
    <property type="entry name" value="Immunoglobulins"/>
    <property type="match status" value="1"/>
</dbReference>
<dbReference type="InterPro" id="IPR003599">
    <property type="entry name" value="Ig_sub"/>
</dbReference>
<dbReference type="PANTHER" id="PTHR23278:SF19">
    <property type="entry name" value="OBSCURIN"/>
    <property type="match status" value="1"/>
</dbReference>
<dbReference type="PANTHER" id="PTHR23278">
    <property type="entry name" value="SIDESTEP PROTEIN"/>
    <property type="match status" value="1"/>
</dbReference>
<keyword evidence="3" id="KW-1185">Reference proteome</keyword>
<gene>
    <name evidence="2" type="primary">AVEN_92902_1</name>
    <name evidence="2" type="ORF">CEXT_286381</name>
</gene>
<feature type="domain" description="Ig-like" evidence="1">
    <location>
        <begin position="69"/>
        <end position="168"/>
    </location>
</feature>
<reference evidence="2 3" key="1">
    <citation type="submission" date="2021-06" db="EMBL/GenBank/DDBJ databases">
        <title>Caerostris extrusa draft genome.</title>
        <authorList>
            <person name="Kono N."/>
            <person name="Arakawa K."/>
        </authorList>
    </citation>
    <scope>NUCLEOTIDE SEQUENCE [LARGE SCALE GENOMIC DNA]</scope>
</reference>
<dbReference type="PROSITE" id="PS50835">
    <property type="entry name" value="IG_LIKE"/>
    <property type="match status" value="1"/>
</dbReference>
<proteinExistence type="predicted"/>
<dbReference type="InterPro" id="IPR036179">
    <property type="entry name" value="Ig-like_dom_sf"/>
</dbReference>
<dbReference type="Proteomes" id="UP001054945">
    <property type="component" value="Unassembled WGS sequence"/>
</dbReference>
<evidence type="ECO:0000259" key="1">
    <source>
        <dbReference type="PROSITE" id="PS50835"/>
    </source>
</evidence>